<dbReference type="SUPFAM" id="SSF52402">
    <property type="entry name" value="Adenine nucleotide alpha hydrolases-like"/>
    <property type="match status" value="2"/>
</dbReference>
<evidence type="ECO:0000313" key="3">
    <source>
        <dbReference type="EMBL" id="TWO32897.1"/>
    </source>
</evidence>
<reference evidence="3 4" key="2">
    <citation type="submission" date="2019-07" db="EMBL/GenBank/DDBJ databases">
        <title>Seonamhaeicola sp. W255 draft genome.</title>
        <authorList>
            <person name="Zhang X.-Y."/>
            <person name="Zhang R."/>
            <person name="Zhong Y.-L."/>
            <person name="Du Z.-J."/>
        </authorList>
    </citation>
    <scope>NUCLEOTIDE SEQUENCE [LARGE SCALE GENOMIC DNA]</scope>
    <source>
        <strain evidence="3 4">W255</strain>
    </source>
</reference>
<name>A0A562YE16_9FLAO</name>
<dbReference type="CDD" id="cd00293">
    <property type="entry name" value="USP-like"/>
    <property type="match status" value="1"/>
</dbReference>
<organism evidence="3 4">
    <name type="scientific">Seonamhaeicola sediminis</name>
    <dbReference type="NCBI Taxonomy" id="2528206"/>
    <lineage>
        <taxon>Bacteria</taxon>
        <taxon>Pseudomonadati</taxon>
        <taxon>Bacteroidota</taxon>
        <taxon>Flavobacteriia</taxon>
        <taxon>Flavobacteriales</taxon>
        <taxon>Flavobacteriaceae</taxon>
    </lineage>
</organism>
<dbReference type="RefSeq" id="WP_133356758.1">
    <property type="nucleotide sequence ID" value="NZ_SMZJ02000004.1"/>
</dbReference>
<dbReference type="AlphaFoldDB" id="A0A562YE16"/>
<gene>
    <name evidence="3" type="ORF">E1J38_008535</name>
</gene>
<protein>
    <submittedName>
        <fullName evidence="3">Universal stress protein</fullName>
    </submittedName>
</protein>
<dbReference type="OrthoDB" id="9788959at2"/>
<evidence type="ECO:0000256" key="1">
    <source>
        <dbReference type="ARBA" id="ARBA00008791"/>
    </source>
</evidence>
<dbReference type="InterPro" id="IPR014729">
    <property type="entry name" value="Rossmann-like_a/b/a_fold"/>
</dbReference>
<dbReference type="EMBL" id="SMZJ02000004">
    <property type="protein sequence ID" value="TWO32897.1"/>
    <property type="molecule type" value="Genomic_DNA"/>
</dbReference>
<evidence type="ECO:0000313" key="4">
    <source>
        <dbReference type="Proteomes" id="UP000295814"/>
    </source>
</evidence>
<reference evidence="3 4" key="1">
    <citation type="submission" date="2019-03" db="EMBL/GenBank/DDBJ databases">
        <authorList>
            <person name="Zhong Y.L."/>
        </authorList>
    </citation>
    <scope>NUCLEOTIDE SEQUENCE [LARGE SCALE GENOMIC DNA]</scope>
    <source>
        <strain evidence="3 4">W255</strain>
    </source>
</reference>
<dbReference type="PRINTS" id="PR01438">
    <property type="entry name" value="UNVRSLSTRESS"/>
</dbReference>
<accession>A0A562YE16</accession>
<dbReference type="PANTHER" id="PTHR46268:SF6">
    <property type="entry name" value="UNIVERSAL STRESS PROTEIN UP12"/>
    <property type="match status" value="1"/>
</dbReference>
<dbReference type="Gene3D" id="3.40.50.620">
    <property type="entry name" value="HUPs"/>
    <property type="match status" value="2"/>
</dbReference>
<dbReference type="PANTHER" id="PTHR46268">
    <property type="entry name" value="STRESS RESPONSE PROTEIN NHAX"/>
    <property type="match status" value="1"/>
</dbReference>
<dbReference type="Pfam" id="PF00582">
    <property type="entry name" value="Usp"/>
    <property type="match status" value="1"/>
</dbReference>
<dbReference type="Proteomes" id="UP000295814">
    <property type="component" value="Unassembled WGS sequence"/>
</dbReference>
<dbReference type="InterPro" id="IPR006016">
    <property type="entry name" value="UspA"/>
</dbReference>
<sequence length="284" mass="32619">MKRKILLPTDFSKNAWHAINYALELYKNDYCNFYILNVFSFTNNIIDSLILMEPGSEMYETAKLESENKLAKVLNMLTLNKQHNPKHHFEVISTFNSTVEAIKNIVEERDIDIIVMGTKGKTGSKTVIYGSTAFNVMENVRNCPVIIVPELAKHNVPKEIVFPTSYNTHLKRNELSHLIHLAKNCKASILILHVLEEAQLDKKQINNKKLLAECFEDVDHSFHTISFTAIPVAINCFVESRASDMIAFINKKHFFFKSLLMQPLAKELSYHSKVPILVMHDLRN</sequence>
<keyword evidence="4" id="KW-1185">Reference proteome</keyword>
<feature type="domain" description="UspA" evidence="2">
    <location>
        <begin position="2"/>
        <end position="149"/>
    </location>
</feature>
<comment type="similarity">
    <text evidence="1">Belongs to the universal stress protein A family.</text>
</comment>
<dbReference type="InterPro" id="IPR006015">
    <property type="entry name" value="Universal_stress_UspA"/>
</dbReference>
<proteinExistence type="inferred from homology"/>
<comment type="caution">
    <text evidence="3">The sequence shown here is derived from an EMBL/GenBank/DDBJ whole genome shotgun (WGS) entry which is preliminary data.</text>
</comment>
<evidence type="ECO:0000259" key="2">
    <source>
        <dbReference type="Pfam" id="PF00582"/>
    </source>
</evidence>